<dbReference type="Gene3D" id="1.10.443.10">
    <property type="entry name" value="Intergrase catalytic core"/>
    <property type="match status" value="1"/>
</dbReference>
<organism evidence="5 6">
    <name type="scientific">Flavobacterium columnare</name>
    <dbReference type="NCBI Taxonomy" id="996"/>
    <lineage>
        <taxon>Bacteria</taxon>
        <taxon>Pseudomonadati</taxon>
        <taxon>Bacteroidota</taxon>
        <taxon>Flavobacteriia</taxon>
        <taxon>Flavobacteriales</taxon>
        <taxon>Flavobacteriaceae</taxon>
        <taxon>Flavobacterium</taxon>
    </lineage>
</organism>
<evidence type="ECO:0000259" key="4">
    <source>
        <dbReference type="PROSITE" id="PS51898"/>
    </source>
</evidence>
<keyword evidence="2" id="KW-0238">DNA-binding</keyword>
<dbReference type="SUPFAM" id="SSF56349">
    <property type="entry name" value="DNA breaking-rejoining enzymes"/>
    <property type="match status" value="1"/>
</dbReference>
<dbReference type="GO" id="GO:0006310">
    <property type="term" value="P:DNA recombination"/>
    <property type="evidence" value="ECO:0007669"/>
    <property type="project" value="UniProtKB-KW"/>
</dbReference>
<accession>A0A2N9P7C6</accession>
<dbReference type="InterPro" id="IPR011010">
    <property type="entry name" value="DNA_brk_join_enz"/>
</dbReference>
<dbReference type="PROSITE" id="PS51898">
    <property type="entry name" value="TYR_RECOMBINASE"/>
    <property type="match status" value="1"/>
</dbReference>
<dbReference type="PANTHER" id="PTHR30349:SF41">
    <property type="entry name" value="INTEGRASE_RECOMBINASE PROTEIN MJ0367-RELATED"/>
    <property type="match status" value="1"/>
</dbReference>
<reference evidence="5 6" key="1">
    <citation type="submission" date="2018-02" db="EMBL/GenBank/DDBJ databases">
        <authorList>
            <person name="Cohen D.B."/>
            <person name="Kent A.D."/>
        </authorList>
    </citation>
    <scope>NUCLEOTIDE SEQUENCE [LARGE SCALE GENOMIC DNA]</scope>
    <source>
        <strain evidence="5">CIP109753</strain>
    </source>
</reference>
<dbReference type="Proteomes" id="UP000238180">
    <property type="component" value="Unassembled WGS sequence"/>
</dbReference>
<protein>
    <submittedName>
        <fullName evidence="5">Tyrosine recombinase XerD</fullName>
    </submittedName>
</protein>
<dbReference type="InterPro" id="IPR013762">
    <property type="entry name" value="Integrase-like_cat_sf"/>
</dbReference>
<evidence type="ECO:0000313" key="5">
    <source>
        <dbReference type="EMBL" id="SPE76255.1"/>
    </source>
</evidence>
<comment type="similarity">
    <text evidence="1">Belongs to the 'phage' integrase family.</text>
</comment>
<dbReference type="InterPro" id="IPR010998">
    <property type="entry name" value="Integrase_recombinase_N"/>
</dbReference>
<proteinExistence type="inferred from homology"/>
<evidence type="ECO:0000256" key="1">
    <source>
        <dbReference type="ARBA" id="ARBA00008857"/>
    </source>
</evidence>
<dbReference type="AlphaFoldDB" id="A0A2N9P7C6"/>
<evidence type="ECO:0000256" key="2">
    <source>
        <dbReference type="ARBA" id="ARBA00023125"/>
    </source>
</evidence>
<dbReference type="GO" id="GO:0003677">
    <property type="term" value="F:DNA binding"/>
    <property type="evidence" value="ECO:0007669"/>
    <property type="project" value="UniProtKB-KW"/>
</dbReference>
<dbReference type="InterPro" id="IPR002104">
    <property type="entry name" value="Integrase_catalytic"/>
</dbReference>
<dbReference type="InterPro" id="IPR050090">
    <property type="entry name" value="Tyrosine_recombinase_XerCD"/>
</dbReference>
<dbReference type="GO" id="GO:0015074">
    <property type="term" value="P:DNA integration"/>
    <property type="evidence" value="ECO:0007669"/>
    <property type="project" value="InterPro"/>
</dbReference>
<dbReference type="PANTHER" id="PTHR30349">
    <property type="entry name" value="PHAGE INTEGRASE-RELATED"/>
    <property type="match status" value="1"/>
</dbReference>
<sequence length="288" mass="33963">MINKASYKEELLILGYHKLSVEQRIRNINHFRRITQKEICQVNPSDIEKYVKHYQNKGLISHTIQGYYRSLEHYFSYLEREQLIKKNPFNYYELQLPKAKKTQREILTQQEIKQLYTKANLQETIILHLCYGCGLRAFEMEQITLKDIDTVQKTVTVQKGKNNKYRVIPLSEKINQDLIHYLETIKHNTMKHQNILYNKAGTPLKRYTALMILKKLAIKANIKAKITLHGLRHSIATHLLENGVQLPQVQAFLGHSQMETTELYTRVSNHKLKTVVREYQKESEATKN</sequence>
<dbReference type="RefSeq" id="WP_105195293.1">
    <property type="nucleotide sequence ID" value="NZ_OLKH01000050.1"/>
</dbReference>
<evidence type="ECO:0000313" key="6">
    <source>
        <dbReference type="Proteomes" id="UP000238180"/>
    </source>
</evidence>
<name>A0A2N9P7C6_9FLAO</name>
<evidence type="ECO:0000256" key="3">
    <source>
        <dbReference type="ARBA" id="ARBA00023172"/>
    </source>
</evidence>
<feature type="domain" description="Tyr recombinase" evidence="4">
    <location>
        <begin position="102"/>
        <end position="277"/>
    </location>
</feature>
<keyword evidence="3" id="KW-0233">DNA recombination</keyword>
<dbReference type="EMBL" id="OLKH01000050">
    <property type="protein sequence ID" value="SPE76255.1"/>
    <property type="molecule type" value="Genomic_DNA"/>
</dbReference>
<gene>
    <name evidence="5" type="primary">xerD_2</name>
    <name evidence="5" type="ORF">FLACOL_00233</name>
</gene>
<dbReference type="Pfam" id="PF00589">
    <property type="entry name" value="Phage_integrase"/>
    <property type="match status" value="1"/>
</dbReference>
<dbReference type="Gene3D" id="1.10.150.130">
    <property type="match status" value="1"/>
</dbReference>